<keyword evidence="1" id="KW-1133">Transmembrane helix</keyword>
<dbReference type="RefSeq" id="WP_192142759.1">
    <property type="nucleotide sequence ID" value="NZ_JACYXZ010000002.1"/>
</dbReference>
<sequence>MNGRLLLGGLGAGVAAYGAVLLLGQDLADLLDIAVWLTVGVLVHDAVLAPLTIVSGLLVARWVPGPLRAPLATGFLVLGATTLLAVPVLGRFGARPDNPTLLDRDYLTGWVVLAALTALGVAAATGLRVVARRSRGPRAGG</sequence>
<reference evidence="2" key="1">
    <citation type="submission" date="2020-09" db="EMBL/GenBank/DDBJ databases">
        <title>Nocardioides sp. strain MJB4 16S ribosomal RNA gene Genome sequencing and assembly.</title>
        <authorList>
            <person name="Kim I."/>
        </authorList>
    </citation>
    <scope>NUCLEOTIDE SEQUENCE</scope>
    <source>
        <strain evidence="2">MJB4</strain>
    </source>
</reference>
<feature type="transmembrane region" description="Helical" evidence="1">
    <location>
        <begin position="34"/>
        <end position="59"/>
    </location>
</feature>
<protein>
    <submittedName>
        <fullName evidence="2">Uncharacterized protein</fullName>
    </submittedName>
</protein>
<feature type="transmembrane region" description="Helical" evidence="1">
    <location>
        <begin position="110"/>
        <end position="131"/>
    </location>
</feature>
<comment type="caution">
    <text evidence="2">The sequence shown here is derived from an EMBL/GenBank/DDBJ whole genome shotgun (WGS) entry which is preliminary data.</text>
</comment>
<proteinExistence type="predicted"/>
<evidence type="ECO:0000313" key="2">
    <source>
        <dbReference type="EMBL" id="MBD8869821.1"/>
    </source>
</evidence>
<keyword evidence="1" id="KW-0812">Transmembrane</keyword>
<feature type="transmembrane region" description="Helical" evidence="1">
    <location>
        <begin position="71"/>
        <end position="90"/>
    </location>
</feature>
<keyword evidence="3" id="KW-1185">Reference proteome</keyword>
<evidence type="ECO:0000313" key="3">
    <source>
        <dbReference type="Proteomes" id="UP000616839"/>
    </source>
</evidence>
<keyword evidence="1" id="KW-0472">Membrane</keyword>
<dbReference type="Proteomes" id="UP000616839">
    <property type="component" value="Unassembled WGS sequence"/>
</dbReference>
<evidence type="ECO:0000256" key="1">
    <source>
        <dbReference type="SAM" id="Phobius"/>
    </source>
</evidence>
<organism evidence="2 3">
    <name type="scientific">Nocardioides donggukensis</name>
    <dbReference type="NCBI Taxonomy" id="2774019"/>
    <lineage>
        <taxon>Bacteria</taxon>
        <taxon>Bacillati</taxon>
        <taxon>Actinomycetota</taxon>
        <taxon>Actinomycetes</taxon>
        <taxon>Propionibacteriales</taxon>
        <taxon>Nocardioidaceae</taxon>
        <taxon>Nocardioides</taxon>
    </lineage>
</organism>
<accession>A0A927Q2N6</accession>
<dbReference type="EMBL" id="JACYXZ010000002">
    <property type="protein sequence ID" value="MBD8869821.1"/>
    <property type="molecule type" value="Genomic_DNA"/>
</dbReference>
<name>A0A927Q2N6_9ACTN</name>
<dbReference type="AlphaFoldDB" id="A0A927Q2N6"/>
<gene>
    <name evidence="2" type="ORF">IE331_09315</name>
</gene>